<dbReference type="GO" id="GO:0006751">
    <property type="term" value="P:glutathione catabolic process"/>
    <property type="evidence" value="ECO:0007669"/>
    <property type="project" value="InterPro"/>
</dbReference>
<gene>
    <name evidence="2" type="ORF">FGIG_11520</name>
</gene>
<evidence type="ECO:0000313" key="2">
    <source>
        <dbReference type="EMBL" id="TPP65739.1"/>
    </source>
</evidence>
<name>A0A504YYK1_FASGI</name>
<dbReference type="Proteomes" id="UP000316759">
    <property type="component" value="Unassembled WGS sequence"/>
</dbReference>
<dbReference type="InterPro" id="IPR029055">
    <property type="entry name" value="Ntn_hydrolases_N"/>
</dbReference>
<dbReference type="OrthoDB" id="1081007at2759"/>
<dbReference type="GO" id="GO:0005886">
    <property type="term" value="C:plasma membrane"/>
    <property type="evidence" value="ECO:0007669"/>
    <property type="project" value="TreeGrafter"/>
</dbReference>
<dbReference type="PANTHER" id="PTHR11686">
    <property type="entry name" value="GAMMA GLUTAMYL TRANSPEPTIDASE"/>
    <property type="match status" value="1"/>
</dbReference>
<dbReference type="AlphaFoldDB" id="A0A504YYK1"/>
<dbReference type="InterPro" id="IPR000101">
    <property type="entry name" value="GGT_peptidase"/>
</dbReference>
<dbReference type="STRING" id="46835.A0A504YYK1"/>
<accession>A0A504YYK1</accession>
<evidence type="ECO:0000313" key="3">
    <source>
        <dbReference type="Proteomes" id="UP000316759"/>
    </source>
</evidence>
<keyword evidence="1" id="KW-0472">Membrane</keyword>
<feature type="transmembrane region" description="Helical" evidence="1">
    <location>
        <begin position="57"/>
        <end position="81"/>
    </location>
</feature>
<dbReference type="PANTHER" id="PTHR11686:SF54">
    <property type="entry name" value="GLUTATHIONE HYDROLASE 7"/>
    <property type="match status" value="1"/>
</dbReference>
<protein>
    <submittedName>
        <fullName evidence="2">Gamma-glutamyltransferase protein 3 (T03 family)</fullName>
    </submittedName>
</protein>
<dbReference type="SUPFAM" id="SSF56235">
    <property type="entry name" value="N-terminal nucleophile aminohydrolases (Ntn hydrolases)"/>
    <property type="match status" value="1"/>
</dbReference>
<organism evidence="2 3">
    <name type="scientific">Fasciola gigantica</name>
    <name type="common">Giant liver fluke</name>
    <dbReference type="NCBI Taxonomy" id="46835"/>
    <lineage>
        <taxon>Eukaryota</taxon>
        <taxon>Metazoa</taxon>
        <taxon>Spiralia</taxon>
        <taxon>Lophotrochozoa</taxon>
        <taxon>Platyhelminthes</taxon>
        <taxon>Trematoda</taxon>
        <taxon>Digenea</taxon>
        <taxon>Plagiorchiida</taxon>
        <taxon>Echinostomata</taxon>
        <taxon>Echinostomatoidea</taxon>
        <taxon>Fasciolidae</taxon>
        <taxon>Fasciola</taxon>
    </lineage>
</organism>
<keyword evidence="2" id="KW-0808">Transferase</keyword>
<sequence length="147" mass="15460">MSTSTILEPLALDGNGDGNADADVSEAFTPVAVSDKAPVISKTKEVPKIWKWKLEGMTLVVLSVIVLSAALTLALLISIIVGDPQVKPHGAVLAENEFCATMGLEMLEKQGGNAVDAAVSTALCLAVVRPDIASKRFVFPRKELVFG</sequence>
<keyword evidence="3" id="KW-1185">Reference proteome</keyword>
<keyword evidence="1" id="KW-1133">Transmembrane helix</keyword>
<dbReference type="GO" id="GO:0036374">
    <property type="term" value="F:glutathione hydrolase activity"/>
    <property type="evidence" value="ECO:0007669"/>
    <property type="project" value="InterPro"/>
</dbReference>
<dbReference type="GO" id="GO:0016740">
    <property type="term" value="F:transferase activity"/>
    <property type="evidence" value="ECO:0007669"/>
    <property type="project" value="UniProtKB-KW"/>
</dbReference>
<keyword evidence="1" id="KW-0812">Transmembrane</keyword>
<evidence type="ECO:0000256" key="1">
    <source>
        <dbReference type="SAM" id="Phobius"/>
    </source>
</evidence>
<reference evidence="2 3" key="1">
    <citation type="submission" date="2019-04" db="EMBL/GenBank/DDBJ databases">
        <title>Annotation for the trematode Fasciola gigantica.</title>
        <authorList>
            <person name="Choi Y.-J."/>
        </authorList>
    </citation>
    <scope>NUCLEOTIDE SEQUENCE [LARGE SCALE GENOMIC DNA]</scope>
    <source>
        <strain evidence="2">Uganda_cow_1</strain>
    </source>
</reference>
<proteinExistence type="predicted"/>
<comment type="caution">
    <text evidence="2">The sequence shown here is derived from an EMBL/GenBank/DDBJ whole genome shotgun (WGS) entry which is preliminary data.</text>
</comment>
<dbReference type="EMBL" id="SUNJ01002751">
    <property type="protein sequence ID" value="TPP65739.1"/>
    <property type="molecule type" value="Genomic_DNA"/>
</dbReference>